<keyword evidence="2" id="KW-1185">Reference proteome</keyword>
<dbReference type="Proteomes" id="UP000276133">
    <property type="component" value="Unassembled WGS sequence"/>
</dbReference>
<protein>
    <submittedName>
        <fullName evidence="1">Uncharacterized protein</fullName>
    </submittedName>
</protein>
<dbReference type="AlphaFoldDB" id="A0A3M7R6P8"/>
<organism evidence="1 2">
    <name type="scientific">Brachionus plicatilis</name>
    <name type="common">Marine rotifer</name>
    <name type="synonym">Brachionus muelleri</name>
    <dbReference type="NCBI Taxonomy" id="10195"/>
    <lineage>
        <taxon>Eukaryota</taxon>
        <taxon>Metazoa</taxon>
        <taxon>Spiralia</taxon>
        <taxon>Gnathifera</taxon>
        <taxon>Rotifera</taxon>
        <taxon>Eurotatoria</taxon>
        <taxon>Monogononta</taxon>
        <taxon>Pseudotrocha</taxon>
        <taxon>Ploima</taxon>
        <taxon>Brachionidae</taxon>
        <taxon>Brachionus</taxon>
    </lineage>
</organism>
<sequence>MESNLNKKIADAFEINLQKIFNWVPFIDLFPQCYHNLTKYNHSRSNISLYSINISWHQEKRMLKIIHNFQFKTTYQEIEMKQNLLRISLKNLI</sequence>
<name>A0A3M7R6P8_BRAPC</name>
<gene>
    <name evidence="1" type="ORF">BpHYR1_008830</name>
</gene>
<evidence type="ECO:0000313" key="1">
    <source>
        <dbReference type="EMBL" id="RNA19237.1"/>
    </source>
</evidence>
<dbReference type="EMBL" id="REGN01004084">
    <property type="protein sequence ID" value="RNA19237.1"/>
    <property type="molecule type" value="Genomic_DNA"/>
</dbReference>
<comment type="caution">
    <text evidence="1">The sequence shown here is derived from an EMBL/GenBank/DDBJ whole genome shotgun (WGS) entry which is preliminary data.</text>
</comment>
<proteinExistence type="predicted"/>
<accession>A0A3M7R6P8</accession>
<evidence type="ECO:0000313" key="2">
    <source>
        <dbReference type="Proteomes" id="UP000276133"/>
    </source>
</evidence>
<reference evidence="1 2" key="1">
    <citation type="journal article" date="2018" name="Sci. Rep.">
        <title>Genomic signatures of local adaptation to the degree of environmental predictability in rotifers.</title>
        <authorList>
            <person name="Franch-Gras L."/>
            <person name="Hahn C."/>
            <person name="Garcia-Roger E.M."/>
            <person name="Carmona M.J."/>
            <person name="Serra M."/>
            <person name="Gomez A."/>
        </authorList>
    </citation>
    <scope>NUCLEOTIDE SEQUENCE [LARGE SCALE GENOMIC DNA]</scope>
    <source>
        <strain evidence="1">HYR1</strain>
    </source>
</reference>